<accession>A0A9P6NRH9</accession>
<reference evidence="1" key="1">
    <citation type="submission" date="2013-11" db="EMBL/GenBank/DDBJ databases">
        <title>Genome sequence of the fusiform rust pathogen reveals effectors for host alternation and coevolution with pine.</title>
        <authorList>
            <consortium name="DOE Joint Genome Institute"/>
            <person name="Smith K."/>
            <person name="Pendleton A."/>
            <person name="Kubisiak T."/>
            <person name="Anderson C."/>
            <person name="Salamov A."/>
            <person name="Aerts A."/>
            <person name="Riley R."/>
            <person name="Clum A."/>
            <person name="Lindquist E."/>
            <person name="Ence D."/>
            <person name="Campbell M."/>
            <person name="Kronenberg Z."/>
            <person name="Feau N."/>
            <person name="Dhillon B."/>
            <person name="Hamelin R."/>
            <person name="Burleigh J."/>
            <person name="Smith J."/>
            <person name="Yandell M."/>
            <person name="Nelson C."/>
            <person name="Grigoriev I."/>
            <person name="Davis J."/>
        </authorList>
    </citation>
    <scope>NUCLEOTIDE SEQUENCE</scope>
    <source>
        <strain evidence="1">G11</strain>
    </source>
</reference>
<dbReference type="Proteomes" id="UP000886653">
    <property type="component" value="Unassembled WGS sequence"/>
</dbReference>
<proteinExistence type="predicted"/>
<gene>
    <name evidence="1" type="ORF">CROQUDRAFT_86260</name>
</gene>
<name>A0A9P6NRH9_9BASI</name>
<keyword evidence="2" id="KW-1185">Reference proteome</keyword>
<dbReference type="EMBL" id="MU167210">
    <property type="protein sequence ID" value="KAG0152040.1"/>
    <property type="molecule type" value="Genomic_DNA"/>
</dbReference>
<dbReference type="AlphaFoldDB" id="A0A9P6NRH9"/>
<organism evidence="1 2">
    <name type="scientific">Cronartium quercuum f. sp. fusiforme G11</name>
    <dbReference type="NCBI Taxonomy" id="708437"/>
    <lineage>
        <taxon>Eukaryota</taxon>
        <taxon>Fungi</taxon>
        <taxon>Dikarya</taxon>
        <taxon>Basidiomycota</taxon>
        <taxon>Pucciniomycotina</taxon>
        <taxon>Pucciniomycetes</taxon>
        <taxon>Pucciniales</taxon>
        <taxon>Coleosporiaceae</taxon>
        <taxon>Cronartium</taxon>
    </lineage>
</organism>
<comment type="caution">
    <text evidence="1">The sequence shown here is derived from an EMBL/GenBank/DDBJ whole genome shotgun (WGS) entry which is preliminary data.</text>
</comment>
<protein>
    <submittedName>
        <fullName evidence="1">Uncharacterized protein</fullName>
    </submittedName>
</protein>
<sequence length="264" mass="29299">MTTCAYSPPHPTISVTAAHVARIRGGRWRAVRSGVMGAHLVRDVILVKPLEIVPSSIISTSLLAVHRMRQLDVSHRAAFGYTTTRLPLGKRLLKSLTESFLETPVGYVQKAPEEIGSRFLIRSLSGSRPLLEVVNTSAEAFDSKISTGDFGELLGRLGEGWKRLSVVDFNKQETELLCKQLASLLGTSDTPPITPTPAIVEARNFRKDAMLIFNAEAPNKFGDVEELVKAVQVFEDENNVEFFLTLSEAIRWDWVRSKIALNRK</sequence>
<evidence type="ECO:0000313" key="2">
    <source>
        <dbReference type="Proteomes" id="UP000886653"/>
    </source>
</evidence>
<evidence type="ECO:0000313" key="1">
    <source>
        <dbReference type="EMBL" id="KAG0152040.1"/>
    </source>
</evidence>